<organism evidence="2 3">
    <name type="scientific">Tilletia caries</name>
    <name type="common">wheat bunt fungus</name>
    <dbReference type="NCBI Taxonomy" id="13290"/>
    <lineage>
        <taxon>Eukaryota</taxon>
        <taxon>Fungi</taxon>
        <taxon>Dikarya</taxon>
        <taxon>Basidiomycota</taxon>
        <taxon>Ustilaginomycotina</taxon>
        <taxon>Exobasidiomycetes</taxon>
        <taxon>Tilletiales</taxon>
        <taxon>Tilletiaceae</taxon>
        <taxon>Tilletia</taxon>
    </lineage>
</organism>
<feature type="compositionally biased region" description="Polar residues" evidence="1">
    <location>
        <begin position="45"/>
        <end position="59"/>
    </location>
</feature>
<dbReference type="EMBL" id="LWDD02000190">
    <property type="protein sequence ID" value="KAE8262895.1"/>
    <property type="molecule type" value="Genomic_DNA"/>
</dbReference>
<proteinExistence type="predicted"/>
<name>A0A177V7T9_9BASI</name>
<accession>A0A177V7T9</accession>
<gene>
    <name evidence="2" type="ORF">A4X03_0g2096</name>
</gene>
<evidence type="ECO:0000313" key="2">
    <source>
        <dbReference type="EMBL" id="KAE8262895.1"/>
    </source>
</evidence>
<dbReference type="AlphaFoldDB" id="A0A177V7T9"/>
<evidence type="ECO:0000256" key="1">
    <source>
        <dbReference type="SAM" id="MobiDB-lite"/>
    </source>
</evidence>
<dbReference type="SUPFAM" id="SSF82199">
    <property type="entry name" value="SET domain"/>
    <property type="match status" value="1"/>
</dbReference>
<dbReference type="Gene3D" id="2.170.270.10">
    <property type="entry name" value="SET domain"/>
    <property type="match status" value="1"/>
</dbReference>
<evidence type="ECO:0000313" key="3">
    <source>
        <dbReference type="Proteomes" id="UP000077671"/>
    </source>
</evidence>
<feature type="region of interest" description="Disordered" evidence="1">
    <location>
        <begin position="1"/>
        <end position="69"/>
    </location>
</feature>
<reference evidence="2" key="2">
    <citation type="journal article" date="2019" name="IMA Fungus">
        <title>Genome sequencing and comparison of five Tilletia species to identify candidate genes for the detection of regulated species infecting wheat.</title>
        <authorList>
            <person name="Nguyen H.D.T."/>
            <person name="Sultana T."/>
            <person name="Kesanakurti P."/>
            <person name="Hambleton S."/>
        </authorList>
    </citation>
    <scope>NUCLEOTIDE SEQUENCE</scope>
    <source>
        <strain evidence="2">DAOMC 238032</strain>
    </source>
</reference>
<reference evidence="2" key="1">
    <citation type="submission" date="2016-04" db="EMBL/GenBank/DDBJ databases">
        <authorList>
            <person name="Nguyen H.D."/>
            <person name="Kesanakurti P."/>
            <person name="Cullis J."/>
            <person name="Levesque C.A."/>
            <person name="Hambleton S."/>
        </authorList>
    </citation>
    <scope>NUCLEOTIDE SEQUENCE</scope>
    <source>
        <strain evidence="2">DAOMC 238032</strain>
    </source>
</reference>
<sequence length="222" mass="24430">MPATRKEKETKMKKRRVDGRPSDPAPGQSSKKIKRTGHPPPAPATPQNGSTSKSITETPSGPEDKPANWPTEVQYLSEACIPSPNLPPHFKPTFCHPFPPSHPPLPLSHLSIRPITALTPFRRHPLLQNTVHPALGQHGLFAEVDLPGRRLVCAYLGVVHGEEETDRRSEYDAQVWARGTGEVLGFERDVGLGIDATYAGNLGRFINDFRGIAQRANVTFED</sequence>
<feature type="compositionally biased region" description="Basic and acidic residues" evidence="1">
    <location>
        <begin position="1"/>
        <end position="10"/>
    </location>
</feature>
<protein>
    <submittedName>
        <fullName evidence="2">Uncharacterized protein</fullName>
    </submittedName>
</protein>
<dbReference type="Proteomes" id="UP000077671">
    <property type="component" value="Unassembled WGS sequence"/>
</dbReference>
<comment type="caution">
    <text evidence="2">The sequence shown here is derived from an EMBL/GenBank/DDBJ whole genome shotgun (WGS) entry which is preliminary data.</text>
</comment>
<dbReference type="InterPro" id="IPR046341">
    <property type="entry name" value="SET_dom_sf"/>
</dbReference>